<dbReference type="Proteomes" id="UP000783686">
    <property type="component" value="Unassembled WGS sequence"/>
</dbReference>
<evidence type="ECO:0000313" key="1">
    <source>
        <dbReference type="EMBL" id="CAD5211272.1"/>
    </source>
</evidence>
<name>A0A811K5L7_9BILA</name>
<gene>
    <name evidence="1" type="ORF">BOKJ2_LOCUS3611</name>
</gene>
<organism evidence="1 2">
    <name type="scientific">Bursaphelenchus okinawaensis</name>
    <dbReference type="NCBI Taxonomy" id="465554"/>
    <lineage>
        <taxon>Eukaryota</taxon>
        <taxon>Metazoa</taxon>
        <taxon>Ecdysozoa</taxon>
        <taxon>Nematoda</taxon>
        <taxon>Chromadorea</taxon>
        <taxon>Rhabditida</taxon>
        <taxon>Tylenchina</taxon>
        <taxon>Tylenchomorpha</taxon>
        <taxon>Aphelenchoidea</taxon>
        <taxon>Aphelenchoididae</taxon>
        <taxon>Bursaphelenchus</taxon>
    </lineage>
</organism>
<dbReference type="OrthoDB" id="10642924at2759"/>
<comment type="caution">
    <text evidence="1">The sequence shown here is derived from an EMBL/GenBank/DDBJ whole genome shotgun (WGS) entry which is preliminary data.</text>
</comment>
<proteinExistence type="predicted"/>
<dbReference type="EMBL" id="CAJFCW020000002">
    <property type="protein sequence ID" value="CAG9093066.1"/>
    <property type="molecule type" value="Genomic_DNA"/>
</dbReference>
<dbReference type="Proteomes" id="UP000614601">
    <property type="component" value="Unassembled WGS sequence"/>
</dbReference>
<protein>
    <submittedName>
        <fullName evidence="1">Uncharacterized protein</fullName>
    </submittedName>
</protein>
<reference evidence="1" key="1">
    <citation type="submission" date="2020-09" db="EMBL/GenBank/DDBJ databases">
        <authorList>
            <person name="Kikuchi T."/>
        </authorList>
    </citation>
    <scope>NUCLEOTIDE SEQUENCE</scope>
    <source>
        <strain evidence="1">SH1</strain>
    </source>
</reference>
<evidence type="ECO:0000313" key="2">
    <source>
        <dbReference type="Proteomes" id="UP000614601"/>
    </source>
</evidence>
<keyword evidence="2" id="KW-1185">Reference proteome</keyword>
<sequence>MKRRNREGVFNNAIYSKIVRAAEETDVLLGVEEDLDFITKRNPYDNSKVWNNAPGSASDVSIAPLPPIRQPGRGLGNLRQHGDFCVAKTIKPHEKRAAVIVSDDELEESPMRIIRESGSKYKCDITDDSVIAGNLSVRSYKQKKEDTIFKKPYVPEKKHRNRFNEKDKGDSIFNPLVEKSDSDLRQKLKSVITTKNSNVDNISVDEIAAQVSEYVPKLPLRVGHTMCYSGVVSEMCKKSLDGDNMSSHGSKERINTLNETMFRAAKAFSEYMKKTDTVCTNATMNFESPLVYTSPKSTQSLKMNSVSMLSQEVISLCDGFSTGRNWQSIDFKQLFFTVYSNIF</sequence>
<dbReference type="AlphaFoldDB" id="A0A811K5L7"/>
<accession>A0A811K5L7</accession>
<dbReference type="EMBL" id="CAJFDH010000002">
    <property type="protein sequence ID" value="CAD5211272.1"/>
    <property type="molecule type" value="Genomic_DNA"/>
</dbReference>